<dbReference type="PANTHER" id="PTHR46211:SF14">
    <property type="entry name" value="GLYCEROPHOSPHODIESTER PHOSPHODIESTERASE"/>
    <property type="match status" value="1"/>
</dbReference>
<evidence type="ECO:0000313" key="3">
    <source>
        <dbReference type="Proteomes" id="UP000231246"/>
    </source>
</evidence>
<accession>A0A2H0BTZ2</accession>
<dbReference type="InterPro" id="IPR017946">
    <property type="entry name" value="PLC-like_Pdiesterase_TIM-brl"/>
</dbReference>
<sequence length="280" mass="32418">MTNKKYKPLLFAHKAIEWLSGGKDKLKGFDYVELDIRKTKDEVLVVSHDRSVKNRIHRILVDKFTHKELKQKTGKYLPKLNDILKELNGNVMFNLDLKQEGMIDDIVKIINKYKLESRVMIDSFNHEELYILSQVLPKAKLTYSFNYADRKGLLSHRTIRLIGYLGFFVLRPLWPRLVKVMAKRKPFVPAASIYWRALNPGVIDFFHKRKIPVYTFPVNSQEVFNKMLELKVDGIKTSNPELIQGKALYVRQHAEEDLALSCAKVLKPGFKITDSGVVCG</sequence>
<comment type="caution">
    <text evidence="2">The sequence shown here is derived from an EMBL/GenBank/DDBJ whole genome shotgun (WGS) entry which is preliminary data.</text>
</comment>
<dbReference type="Gene3D" id="3.20.20.190">
    <property type="entry name" value="Phosphatidylinositol (PI) phosphodiesterase"/>
    <property type="match status" value="1"/>
</dbReference>
<dbReference type="Proteomes" id="UP000231246">
    <property type="component" value="Unassembled WGS sequence"/>
</dbReference>
<dbReference type="EMBL" id="PCTA01000033">
    <property type="protein sequence ID" value="PIP61156.1"/>
    <property type="molecule type" value="Genomic_DNA"/>
</dbReference>
<evidence type="ECO:0000259" key="1">
    <source>
        <dbReference type="PROSITE" id="PS51704"/>
    </source>
</evidence>
<dbReference type="PANTHER" id="PTHR46211">
    <property type="entry name" value="GLYCEROPHOSPHORYL DIESTER PHOSPHODIESTERASE"/>
    <property type="match status" value="1"/>
</dbReference>
<dbReference type="PROSITE" id="PS51704">
    <property type="entry name" value="GP_PDE"/>
    <property type="match status" value="1"/>
</dbReference>
<dbReference type="CDD" id="cd08556">
    <property type="entry name" value="GDPD"/>
    <property type="match status" value="1"/>
</dbReference>
<dbReference type="Pfam" id="PF03009">
    <property type="entry name" value="GDPD"/>
    <property type="match status" value="1"/>
</dbReference>
<evidence type="ECO:0000313" key="2">
    <source>
        <dbReference type="EMBL" id="PIP61156.1"/>
    </source>
</evidence>
<dbReference type="GO" id="GO:0006629">
    <property type="term" value="P:lipid metabolic process"/>
    <property type="evidence" value="ECO:0007669"/>
    <property type="project" value="InterPro"/>
</dbReference>
<reference evidence="2 3" key="1">
    <citation type="submission" date="2017-09" db="EMBL/GenBank/DDBJ databases">
        <title>Depth-based differentiation of microbial function through sediment-hosted aquifers and enrichment of novel symbionts in the deep terrestrial subsurface.</title>
        <authorList>
            <person name="Probst A.J."/>
            <person name="Ladd B."/>
            <person name="Jarett J.K."/>
            <person name="Geller-Mcgrath D.E."/>
            <person name="Sieber C.M."/>
            <person name="Emerson J.B."/>
            <person name="Anantharaman K."/>
            <person name="Thomas B.C."/>
            <person name="Malmstrom R."/>
            <person name="Stieglmeier M."/>
            <person name="Klingl A."/>
            <person name="Woyke T."/>
            <person name="Ryan C.M."/>
            <person name="Banfield J.F."/>
        </authorList>
    </citation>
    <scope>NUCLEOTIDE SEQUENCE [LARGE SCALE GENOMIC DNA]</scope>
    <source>
        <strain evidence="2">CG22_combo_CG10-13_8_21_14_all_38_20</strain>
    </source>
</reference>
<protein>
    <recommendedName>
        <fullName evidence="1">GP-PDE domain-containing protein</fullName>
    </recommendedName>
</protein>
<name>A0A2H0BTZ2_9BACT</name>
<gene>
    <name evidence="2" type="ORF">COW99_05175</name>
</gene>
<feature type="domain" description="GP-PDE" evidence="1">
    <location>
        <begin position="1"/>
        <end position="247"/>
    </location>
</feature>
<dbReference type="GO" id="GO:0008081">
    <property type="term" value="F:phosphoric diester hydrolase activity"/>
    <property type="evidence" value="ECO:0007669"/>
    <property type="project" value="InterPro"/>
</dbReference>
<proteinExistence type="predicted"/>
<dbReference type="InterPro" id="IPR030395">
    <property type="entry name" value="GP_PDE_dom"/>
</dbReference>
<dbReference type="AlphaFoldDB" id="A0A2H0BTZ2"/>
<dbReference type="SUPFAM" id="SSF51695">
    <property type="entry name" value="PLC-like phosphodiesterases"/>
    <property type="match status" value="1"/>
</dbReference>
<organism evidence="2 3">
    <name type="scientific">Candidatus Roizmanbacteria bacterium CG22_combo_CG10-13_8_21_14_all_38_20</name>
    <dbReference type="NCBI Taxonomy" id="1974862"/>
    <lineage>
        <taxon>Bacteria</taxon>
        <taxon>Candidatus Roizmaniibacteriota</taxon>
    </lineage>
</organism>